<proteinExistence type="inferred from homology"/>
<dbReference type="NCBIfam" id="NF001933">
    <property type="entry name" value="PRK00711.1"/>
    <property type="match status" value="1"/>
</dbReference>
<dbReference type="EC" id="1.4.99.-" evidence="5"/>
<dbReference type="Gene3D" id="3.50.50.60">
    <property type="entry name" value="FAD/NAD(P)-binding domain"/>
    <property type="match status" value="2"/>
</dbReference>
<dbReference type="Pfam" id="PF01266">
    <property type="entry name" value="DAO"/>
    <property type="match status" value="1"/>
</dbReference>
<reference evidence="5 6" key="1">
    <citation type="submission" date="2024-05" db="EMBL/GenBank/DDBJ databases">
        <title>Genome Sequence and Characterization of the New Strain Purple Sulfur Bacterium of Genus Thioalkalicoccus.</title>
        <authorList>
            <person name="Bryantseva I.A."/>
            <person name="Kyndt J.A."/>
            <person name="Imhoff J.F."/>
        </authorList>
    </citation>
    <scope>NUCLEOTIDE SEQUENCE [LARGE SCALE GENOMIC DNA]</scope>
    <source>
        <strain evidence="5 6">Um2</strain>
    </source>
</reference>
<feature type="region of interest" description="Disordered" evidence="3">
    <location>
        <begin position="57"/>
        <end position="76"/>
    </location>
</feature>
<dbReference type="InterPro" id="IPR006076">
    <property type="entry name" value="FAD-dep_OxRdtase"/>
</dbReference>
<dbReference type="RefSeq" id="WP_369668319.1">
    <property type="nucleotide sequence ID" value="NZ_JBDKXB010000033.1"/>
</dbReference>
<dbReference type="PANTHER" id="PTHR13847">
    <property type="entry name" value="SARCOSINE DEHYDROGENASE-RELATED"/>
    <property type="match status" value="1"/>
</dbReference>
<sequence length="439" mass="46959">MVAAALVKRLRARIVEAGSRVVAEETMRVLVLGAGVIGVTSAYALHRAGHEVTLIERNDTPGQETSWGNGGVIHTSEAGPWSEPAVWLKLLRSLGRQDTPMVLRLKALPGLWRWGAAFLREATPARFERNLHANLALAVESVAALDRIRKETGISYDHLTRGTLKLCHSQAAIDRLVAKLTPLTAHGLRFRVLDRLAAETVEPALVTARDTVVGAIHFQADQSGCCETFTRRLADWLKAQGAGLRTGTTVERLLIEGGRVVGAVTNHGTILADALVVALGPWSRTLLRGVGVEVPIYPVKGVSITMDRHAWPAAPTMTILNDGWFFVLTPLGDRIRVAGSAEFTGWDTSPSPARIGAILEQAIDVFPGLRACAEAPGRRDWVGLRPIVPSGVPIVGANPKPGLWLNVGHGHLGWTMAAGSAERLVSAIGGRDANRLGGV</sequence>
<organism evidence="5 6">
    <name type="scientific">Thioalkalicoccus limnaeus</name>
    <dbReference type="NCBI Taxonomy" id="120681"/>
    <lineage>
        <taxon>Bacteria</taxon>
        <taxon>Pseudomonadati</taxon>
        <taxon>Pseudomonadota</taxon>
        <taxon>Gammaproteobacteria</taxon>
        <taxon>Chromatiales</taxon>
        <taxon>Chromatiaceae</taxon>
        <taxon>Thioalkalicoccus</taxon>
    </lineage>
</organism>
<dbReference type="SUPFAM" id="SSF54373">
    <property type="entry name" value="FAD-linked reductases, C-terminal domain"/>
    <property type="match status" value="1"/>
</dbReference>
<evidence type="ECO:0000256" key="2">
    <source>
        <dbReference type="ARBA" id="ARBA00023002"/>
    </source>
</evidence>
<comment type="caution">
    <text evidence="5">The sequence shown here is derived from an EMBL/GenBank/DDBJ whole genome shotgun (WGS) entry which is preliminary data.</text>
</comment>
<keyword evidence="6" id="KW-1185">Reference proteome</keyword>
<name>A0ABV4BI91_9GAMM</name>
<evidence type="ECO:0000256" key="1">
    <source>
        <dbReference type="ARBA" id="ARBA00009410"/>
    </source>
</evidence>
<gene>
    <name evidence="5" type="ORF">ABC977_16140</name>
</gene>
<evidence type="ECO:0000256" key="3">
    <source>
        <dbReference type="SAM" id="MobiDB-lite"/>
    </source>
</evidence>
<dbReference type="GO" id="GO:0016491">
    <property type="term" value="F:oxidoreductase activity"/>
    <property type="evidence" value="ECO:0007669"/>
    <property type="project" value="UniProtKB-KW"/>
</dbReference>
<protein>
    <submittedName>
        <fullName evidence="5">D-amino acid dehydrogenase</fullName>
        <ecNumber evidence="5">1.4.99.-</ecNumber>
    </submittedName>
</protein>
<dbReference type="EMBL" id="JBDKXB010000033">
    <property type="protein sequence ID" value="MEY6433935.1"/>
    <property type="molecule type" value="Genomic_DNA"/>
</dbReference>
<dbReference type="InterPro" id="IPR036188">
    <property type="entry name" value="FAD/NAD-bd_sf"/>
</dbReference>
<accession>A0ABV4BI91</accession>
<evidence type="ECO:0000313" key="6">
    <source>
        <dbReference type="Proteomes" id="UP001564408"/>
    </source>
</evidence>
<feature type="domain" description="FAD dependent oxidoreductase" evidence="4">
    <location>
        <begin position="28"/>
        <end position="425"/>
    </location>
</feature>
<dbReference type="SUPFAM" id="SSF51905">
    <property type="entry name" value="FAD/NAD(P)-binding domain"/>
    <property type="match status" value="1"/>
</dbReference>
<dbReference type="Gene3D" id="3.30.9.10">
    <property type="entry name" value="D-Amino Acid Oxidase, subunit A, domain 2"/>
    <property type="match status" value="1"/>
</dbReference>
<evidence type="ECO:0000313" key="5">
    <source>
        <dbReference type="EMBL" id="MEY6433935.1"/>
    </source>
</evidence>
<dbReference type="Proteomes" id="UP001564408">
    <property type="component" value="Unassembled WGS sequence"/>
</dbReference>
<dbReference type="PANTHER" id="PTHR13847:SF280">
    <property type="entry name" value="D-AMINO ACID DEHYDROGENASE"/>
    <property type="match status" value="1"/>
</dbReference>
<keyword evidence="2 5" id="KW-0560">Oxidoreductase</keyword>
<evidence type="ECO:0000259" key="4">
    <source>
        <dbReference type="Pfam" id="PF01266"/>
    </source>
</evidence>
<comment type="similarity">
    <text evidence="1">Belongs to the DadA oxidoreductase family.</text>
</comment>